<gene>
    <name evidence="1" type="ORF">H6X83_00525</name>
</gene>
<evidence type="ECO:0000313" key="2">
    <source>
        <dbReference type="Proteomes" id="UP000516046"/>
    </source>
</evidence>
<sequence>MHKIFESGTQPFTIFNEYRQDFPIVVSLPHSGVCITREMNEQLIDGVVLPNTDWYLPELYTFLKEMGITGIVNHMSRYVIDPNRALDASEAKSYKTNLIYKRTTQGYAMYRSKLQKQEVQSRIRDFYEPYHQAVRCLLEEKEKRFGRVYLFDLHSFGLDMGADIVLGNRNGGTTSTELMQFVRASLEQQGLTVQENQPFSGGYITRWYGAAEDCEALQMELWYQTYIDRRDFGNEELPAIDRTLYSGTQQKLQAVFQSLCQRLG</sequence>
<name>A0A7G9WHM9_9FIRM</name>
<organism evidence="1 2">
    <name type="scientific">Caproicibacterium amylolyticum</name>
    <dbReference type="NCBI Taxonomy" id="2766537"/>
    <lineage>
        <taxon>Bacteria</taxon>
        <taxon>Bacillati</taxon>
        <taxon>Bacillota</taxon>
        <taxon>Clostridia</taxon>
        <taxon>Eubacteriales</taxon>
        <taxon>Oscillospiraceae</taxon>
        <taxon>Caproicibacterium</taxon>
    </lineage>
</organism>
<dbReference type="GO" id="GO:0016787">
    <property type="term" value="F:hydrolase activity"/>
    <property type="evidence" value="ECO:0007669"/>
    <property type="project" value="UniProtKB-KW"/>
</dbReference>
<accession>A0A7G9WHM9</accession>
<evidence type="ECO:0000313" key="1">
    <source>
        <dbReference type="EMBL" id="QNO18191.1"/>
    </source>
</evidence>
<dbReference type="Gene3D" id="3.40.630.40">
    <property type="entry name" value="Zn-dependent exopeptidases"/>
    <property type="match status" value="1"/>
</dbReference>
<dbReference type="AlphaFoldDB" id="A0A7G9WHM9"/>
<dbReference type="EMBL" id="CP060696">
    <property type="protein sequence ID" value="QNO18191.1"/>
    <property type="molecule type" value="Genomic_DNA"/>
</dbReference>
<dbReference type="InterPro" id="IPR007709">
    <property type="entry name" value="N-FG_amidohydro"/>
</dbReference>
<protein>
    <submittedName>
        <fullName evidence="1">N-formylglutamate amidohydrolase</fullName>
    </submittedName>
</protein>
<reference evidence="1 2" key="1">
    <citation type="submission" date="2020-08" db="EMBL/GenBank/DDBJ databases">
        <authorList>
            <person name="Ren C."/>
            <person name="Gu Y."/>
            <person name="Xu Y."/>
        </authorList>
    </citation>
    <scope>NUCLEOTIDE SEQUENCE [LARGE SCALE GENOMIC DNA]</scope>
    <source>
        <strain evidence="1 2">LBM18003</strain>
    </source>
</reference>
<keyword evidence="1" id="KW-0378">Hydrolase</keyword>
<dbReference type="Proteomes" id="UP000516046">
    <property type="component" value="Chromosome"/>
</dbReference>
<dbReference type="SUPFAM" id="SSF53187">
    <property type="entry name" value="Zn-dependent exopeptidases"/>
    <property type="match status" value="1"/>
</dbReference>
<dbReference type="KEGG" id="caml:H6X83_00525"/>
<dbReference type="Pfam" id="PF05013">
    <property type="entry name" value="FGase"/>
    <property type="match status" value="1"/>
</dbReference>
<keyword evidence="2" id="KW-1185">Reference proteome</keyword>
<proteinExistence type="predicted"/>
<dbReference type="RefSeq" id="WP_212507256.1">
    <property type="nucleotide sequence ID" value="NZ_CP060696.1"/>
</dbReference>